<protein>
    <submittedName>
        <fullName evidence="2">Peptidoglycan DD-metalloendopeptidase family protein</fullName>
    </submittedName>
</protein>
<dbReference type="InterPro" id="IPR011055">
    <property type="entry name" value="Dup_hybrid_motif"/>
</dbReference>
<dbReference type="SMART" id="SM00257">
    <property type="entry name" value="LysM"/>
    <property type="match status" value="2"/>
</dbReference>
<organism evidence="2 3">
    <name type="scientific">Metabacillus herbersteinensis</name>
    <dbReference type="NCBI Taxonomy" id="283816"/>
    <lineage>
        <taxon>Bacteria</taxon>
        <taxon>Bacillati</taxon>
        <taxon>Bacillota</taxon>
        <taxon>Bacilli</taxon>
        <taxon>Bacillales</taxon>
        <taxon>Bacillaceae</taxon>
        <taxon>Metabacillus</taxon>
    </lineage>
</organism>
<reference evidence="2 3" key="1">
    <citation type="submission" date="2024-09" db="EMBL/GenBank/DDBJ databases">
        <authorList>
            <person name="Sun Q."/>
            <person name="Mori K."/>
        </authorList>
    </citation>
    <scope>NUCLEOTIDE SEQUENCE [LARGE SCALE GENOMIC DNA]</scope>
    <source>
        <strain evidence="2 3">CCM 7228</strain>
    </source>
</reference>
<dbReference type="SUPFAM" id="SSF51261">
    <property type="entry name" value="Duplicated hybrid motif"/>
    <property type="match status" value="1"/>
</dbReference>
<dbReference type="InterPro" id="IPR018392">
    <property type="entry name" value="LysM"/>
</dbReference>
<proteinExistence type="predicted"/>
<dbReference type="EMBL" id="JBHLVO010000005">
    <property type="protein sequence ID" value="MFC0271561.1"/>
    <property type="molecule type" value="Genomic_DNA"/>
</dbReference>
<evidence type="ECO:0000259" key="1">
    <source>
        <dbReference type="PROSITE" id="PS51782"/>
    </source>
</evidence>
<dbReference type="InterPro" id="IPR016047">
    <property type="entry name" value="M23ase_b-sheet_dom"/>
</dbReference>
<dbReference type="InterPro" id="IPR050570">
    <property type="entry name" value="Cell_wall_metabolism_enzyme"/>
</dbReference>
<evidence type="ECO:0000313" key="2">
    <source>
        <dbReference type="EMBL" id="MFC0271561.1"/>
    </source>
</evidence>
<dbReference type="Pfam" id="PF01476">
    <property type="entry name" value="LysM"/>
    <property type="match status" value="2"/>
</dbReference>
<dbReference type="Gene3D" id="2.70.70.10">
    <property type="entry name" value="Glucose Permease (Domain IIA)"/>
    <property type="match status" value="1"/>
</dbReference>
<dbReference type="PANTHER" id="PTHR21666:SF290">
    <property type="entry name" value="PEPTIDASE M23 DOMAIN PROTEIN"/>
    <property type="match status" value="1"/>
</dbReference>
<dbReference type="Gene3D" id="3.10.350.10">
    <property type="entry name" value="LysM domain"/>
    <property type="match status" value="2"/>
</dbReference>
<dbReference type="PROSITE" id="PS51782">
    <property type="entry name" value="LYSM"/>
    <property type="match status" value="2"/>
</dbReference>
<evidence type="ECO:0000313" key="3">
    <source>
        <dbReference type="Proteomes" id="UP001589854"/>
    </source>
</evidence>
<dbReference type="CDD" id="cd12797">
    <property type="entry name" value="M23_peptidase"/>
    <property type="match status" value="1"/>
</dbReference>
<gene>
    <name evidence="2" type="ORF">ACFFIX_08845</name>
</gene>
<accession>A0ABV6GD17</accession>
<comment type="caution">
    <text evidence="2">The sequence shown here is derived from an EMBL/GenBank/DDBJ whole genome shotgun (WGS) entry which is preliminary data.</text>
</comment>
<feature type="domain" description="LysM" evidence="1">
    <location>
        <begin position="253"/>
        <end position="296"/>
    </location>
</feature>
<name>A0ABV6GD17_9BACI</name>
<dbReference type="Pfam" id="PF01551">
    <property type="entry name" value="Peptidase_M23"/>
    <property type="match status" value="1"/>
</dbReference>
<dbReference type="PANTHER" id="PTHR21666">
    <property type="entry name" value="PEPTIDASE-RELATED"/>
    <property type="match status" value="1"/>
</dbReference>
<keyword evidence="3" id="KW-1185">Reference proteome</keyword>
<dbReference type="RefSeq" id="WP_378932698.1">
    <property type="nucleotide sequence ID" value="NZ_JBHLVO010000005.1"/>
</dbReference>
<dbReference type="InterPro" id="IPR036779">
    <property type="entry name" value="LysM_dom_sf"/>
</dbReference>
<dbReference type="Proteomes" id="UP001589854">
    <property type="component" value="Unassembled WGS sequence"/>
</dbReference>
<sequence length="299" mass="33303">MLDLGKRLGVVLLMGFFIGLLFVGGLQVKAETITDTIMKNWVKPVEGTITDTFGTRNGKHKGIDVAAPEGEKVVTVAEGKVTKSYYSSTYGHVVFIQHPEGYETVYAHLNKRLVAEGHEVTRGQTIGIIGNTGVSTGTHLHFEVHKGEWTIDKAHALDPLFVFETTKTETVSAETKNEEQPKWSESKLKKAKELNDENKQASHEVVTVASGDSLWKISSDHKVTIQSIQEWNNLKTHVIHPGQELVIYSDLEKSYVVQKGDTITSIAQEFAVNANDIKESNHLRNENIYPNQVLLITRK</sequence>
<feature type="domain" description="LysM" evidence="1">
    <location>
        <begin position="204"/>
        <end position="247"/>
    </location>
</feature>
<dbReference type="CDD" id="cd00118">
    <property type="entry name" value="LysM"/>
    <property type="match status" value="2"/>
</dbReference>
<dbReference type="SUPFAM" id="SSF54106">
    <property type="entry name" value="LysM domain"/>
    <property type="match status" value="2"/>
</dbReference>